<dbReference type="InterPro" id="IPR031807">
    <property type="entry name" value="HicB-like"/>
</dbReference>
<dbReference type="PANTHER" id="PTHR34504">
    <property type="entry name" value="ANTITOXIN HICB"/>
    <property type="match status" value="1"/>
</dbReference>
<dbReference type="STRING" id="234267.Acid_5205"/>
<evidence type="ECO:0000313" key="2">
    <source>
        <dbReference type="EMBL" id="ABJ86158.1"/>
    </source>
</evidence>
<dbReference type="eggNOG" id="COG1598">
    <property type="taxonomic scope" value="Bacteria"/>
</dbReference>
<name>Q01W07_SOLUE</name>
<dbReference type="InParanoid" id="Q01W07"/>
<dbReference type="AlphaFoldDB" id="Q01W07"/>
<dbReference type="SUPFAM" id="SSF143100">
    <property type="entry name" value="TTHA1013/TTHA0281-like"/>
    <property type="match status" value="1"/>
</dbReference>
<reference evidence="2" key="1">
    <citation type="submission" date="2006-10" db="EMBL/GenBank/DDBJ databases">
        <title>Complete sequence of Solibacter usitatus Ellin6076.</title>
        <authorList>
            <consortium name="US DOE Joint Genome Institute"/>
            <person name="Copeland A."/>
            <person name="Lucas S."/>
            <person name="Lapidus A."/>
            <person name="Barry K."/>
            <person name="Detter J.C."/>
            <person name="Glavina del Rio T."/>
            <person name="Hammon N."/>
            <person name="Israni S."/>
            <person name="Dalin E."/>
            <person name="Tice H."/>
            <person name="Pitluck S."/>
            <person name="Thompson L.S."/>
            <person name="Brettin T."/>
            <person name="Bruce D."/>
            <person name="Han C."/>
            <person name="Tapia R."/>
            <person name="Gilna P."/>
            <person name="Schmutz J."/>
            <person name="Larimer F."/>
            <person name="Land M."/>
            <person name="Hauser L."/>
            <person name="Kyrpides N."/>
            <person name="Mikhailova N."/>
            <person name="Janssen P.H."/>
            <person name="Kuske C.R."/>
            <person name="Richardson P."/>
        </authorList>
    </citation>
    <scope>NUCLEOTIDE SEQUENCE</scope>
    <source>
        <strain evidence="2">Ellin6076</strain>
    </source>
</reference>
<dbReference type="KEGG" id="sus:Acid_5205"/>
<protein>
    <recommendedName>
        <fullName evidence="1">HicB-like antitoxin of toxin-antitoxin system domain-containing protein</fullName>
    </recommendedName>
</protein>
<dbReference type="InterPro" id="IPR035069">
    <property type="entry name" value="TTHA1013/TTHA0281-like"/>
</dbReference>
<dbReference type="EMBL" id="CP000473">
    <property type="protein sequence ID" value="ABJ86158.1"/>
    <property type="molecule type" value="Genomic_DNA"/>
</dbReference>
<dbReference type="OrthoDB" id="5419659at2"/>
<dbReference type="Gene3D" id="3.30.160.250">
    <property type="match status" value="1"/>
</dbReference>
<dbReference type="Pfam" id="PF15919">
    <property type="entry name" value="HicB_lk_antitox"/>
    <property type="match status" value="1"/>
</dbReference>
<evidence type="ECO:0000259" key="1">
    <source>
        <dbReference type="Pfam" id="PF15919"/>
    </source>
</evidence>
<dbReference type="PANTHER" id="PTHR34504:SF2">
    <property type="entry name" value="UPF0150 PROTEIN SSL0259"/>
    <property type="match status" value="1"/>
</dbReference>
<dbReference type="HOGENOM" id="CLU_114047_2_2_0"/>
<sequence>MKYAVVFEKAANNWGTYVPDLPGCITTAPTLEDARRLIAEAIEFHIEGLRLHGYPVPAPIAVAETVEVKAA</sequence>
<dbReference type="InterPro" id="IPR051404">
    <property type="entry name" value="TA_system_antitoxin"/>
</dbReference>
<gene>
    <name evidence="2" type="ordered locus">Acid_5205</name>
</gene>
<accession>Q01W07</accession>
<organism evidence="2">
    <name type="scientific">Solibacter usitatus (strain Ellin6076)</name>
    <dbReference type="NCBI Taxonomy" id="234267"/>
    <lineage>
        <taxon>Bacteria</taxon>
        <taxon>Pseudomonadati</taxon>
        <taxon>Acidobacteriota</taxon>
        <taxon>Terriglobia</taxon>
        <taxon>Bryobacterales</taxon>
        <taxon>Solibacteraceae</taxon>
        <taxon>Candidatus Solibacter</taxon>
    </lineage>
</organism>
<feature type="domain" description="HicB-like antitoxin of toxin-antitoxin system" evidence="1">
    <location>
        <begin position="3"/>
        <end position="66"/>
    </location>
</feature>
<proteinExistence type="predicted"/>